<organism evidence="2 3">
    <name type="scientific">Paxillus involutus ATCC 200175</name>
    <dbReference type="NCBI Taxonomy" id="664439"/>
    <lineage>
        <taxon>Eukaryota</taxon>
        <taxon>Fungi</taxon>
        <taxon>Dikarya</taxon>
        <taxon>Basidiomycota</taxon>
        <taxon>Agaricomycotina</taxon>
        <taxon>Agaricomycetes</taxon>
        <taxon>Agaricomycetidae</taxon>
        <taxon>Boletales</taxon>
        <taxon>Paxilineae</taxon>
        <taxon>Paxillaceae</taxon>
        <taxon>Paxillus</taxon>
    </lineage>
</organism>
<keyword evidence="3" id="KW-1185">Reference proteome</keyword>
<evidence type="ECO:0000313" key="2">
    <source>
        <dbReference type="EMBL" id="KIJ09929.1"/>
    </source>
</evidence>
<protein>
    <submittedName>
        <fullName evidence="2">Uncharacterized protein</fullName>
    </submittedName>
</protein>
<dbReference type="Proteomes" id="UP000053647">
    <property type="component" value="Unassembled WGS sequence"/>
</dbReference>
<dbReference type="AlphaFoldDB" id="A0A0C9SQV0"/>
<reference evidence="2 3" key="1">
    <citation type="submission" date="2014-06" db="EMBL/GenBank/DDBJ databases">
        <authorList>
            <consortium name="DOE Joint Genome Institute"/>
            <person name="Kuo A."/>
            <person name="Kohler A."/>
            <person name="Nagy L.G."/>
            <person name="Floudas D."/>
            <person name="Copeland A."/>
            <person name="Barry K.W."/>
            <person name="Cichocki N."/>
            <person name="Veneault-Fourrey C."/>
            <person name="LaButti K."/>
            <person name="Lindquist E.A."/>
            <person name="Lipzen A."/>
            <person name="Lundell T."/>
            <person name="Morin E."/>
            <person name="Murat C."/>
            <person name="Sun H."/>
            <person name="Tunlid A."/>
            <person name="Henrissat B."/>
            <person name="Grigoriev I.V."/>
            <person name="Hibbett D.S."/>
            <person name="Martin F."/>
            <person name="Nordberg H.P."/>
            <person name="Cantor M.N."/>
            <person name="Hua S.X."/>
        </authorList>
    </citation>
    <scope>NUCLEOTIDE SEQUENCE [LARGE SCALE GENOMIC DNA]</scope>
    <source>
        <strain evidence="2 3">ATCC 200175</strain>
    </source>
</reference>
<proteinExistence type="predicted"/>
<reference evidence="3" key="2">
    <citation type="submission" date="2015-01" db="EMBL/GenBank/DDBJ databases">
        <title>Evolutionary Origins and Diversification of the Mycorrhizal Mutualists.</title>
        <authorList>
            <consortium name="DOE Joint Genome Institute"/>
            <consortium name="Mycorrhizal Genomics Consortium"/>
            <person name="Kohler A."/>
            <person name="Kuo A."/>
            <person name="Nagy L.G."/>
            <person name="Floudas D."/>
            <person name="Copeland A."/>
            <person name="Barry K.W."/>
            <person name="Cichocki N."/>
            <person name="Veneault-Fourrey C."/>
            <person name="LaButti K."/>
            <person name="Lindquist E.A."/>
            <person name="Lipzen A."/>
            <person name="Lundell T."/>
            <person name="Morin E."/>
            <person name="Murat C."/>
            <person name="Riley R."/>
            <person name="Ohm R."/>
            <person name="Sun H."/>
            <person name="Tunlid A."/>
            <person name="Henrissat B."/>
            <person name="Grigoriev I.V."/>
            <person name="Hibbett D.S."/>
            <person name="Martin F."/>
        </authorList>
    </citation>
    <scope>NUCLEOTIDE SEQUENCE [LARGE SCALE GENOMIC DNA]</scope>
    <source>
        <strain evidence="3">ATCC 200175</strain>
    </source>
</reference>
<dbReference type="EMBL" id="KN819425">
    <property type="protein sequence ID" value="KIJ09929.1"/>
    <property type="molecule type" value="Genomic_DNA"/>
</dbReference>
<feature type="compositionally biased region" description="Low complexity" evidence="1">
    <location>
        <begin position="1"/>
        <end position="13"/>
    </location>
</feature>
<dbReference type="OrthoDB" id="3245714at2759"/>
<accession>A0A0C9SQV0</accession>
<sequence length="186" mass="20235">MSTTSSTTSSQSSHDALGAGLTEGIAAKEVRAHEHARHRTKERREHALARERKNKALAVKAWGLKVARGTRLGRKPSMEKWDGDEPEVTPPALSVSALDSVVAPPRKSTGSFTGLTLGDLISKPRRHKAKKLDFEVIPPVRAVIALDDFGHDFEADEPWEYVTGAYLNDAPTWKALSYAQAAAPAM</sequence>
<feature type="region of interest" description="Disordered" evidence="1">
    <location>
        <begin position="1"/>
        <end position="52"/>
    </location>
</feature>
<evidence type="ECO:0000256" key="1">
    <source>
        <dbReference type="SAM" id="MobiDB-lite"/>
    </source>
</evidence>
<feature type="compositionally biased region" description="Basic and acidic residues" evidence="1">
    <location>
        <begin position="42"/>
        <end position="51"/>
    </location>
</feature>
<name>A0A0C9SQV0_PAXIN</name>
<gene>
    <name evidence="2" type="ORF">PAXINDRAFT_17003</name>
</gene>
<dbReference type="HOGENOM" id="CLU_104722_0_0_1"/>
<evidence type="ECO:0000313" key="3">
    <source>
        <dbReference type="Proteomes" id="UP000053647"/>
    </source>
</evidence>